<dbReference type="InterPro" id="IPR053927">
    <property type="entry name" value="FlgK_helical"/>
</dbReference>
<dbReference type="GO" id="GO:0005198">
    <property type="term" value="F:structural molecule activity"/>
    <property type="evidence" value="ECO:0007669"/>
    <property type="project" value="InterPro"/>
</dbReference>
<dbReference type="Pfam" id="PF22638">
    <property type="entry name" value="FlgK_D1"/>
    <property type="match status" value="1"/>
</dbReference>
<organism evidence="9">
    <name type="scientific">hydrothermal vent metagenome</name>
    <dbReference type="NCBI Taxonomy" id="652676"/>
    <lineage>
        <taxon>unclassified sequences</taxon>
        <taxon>metagenomes</taxon>
        <taxon>ecological metagenomes</taxon>
    </lineage>
</organism>
<keyword evidence="9" id="KW-0969">Cilium</keyword>
<evidence type="ECO:0000259" key="6">
    <source>
        <dbReference type="Pfam" id="PF00460"/>
    </source>
</evidence>
<keyword evidence="5" id="KW-0975">Bacterial flagellum</keyword>
<dbReference type="GO" id="GO:0044780">
    <property type="term" value="P:bacterial-type flagellum assembly"/>
    <property type="evidence" value="ECO:0007669"/>
    <property type="project" value="InterPro"/>
</dbReference>
<dbReference type="PANTHER" id="PTHR30033:SF1">
    <property type="entry name" value="FLAGELLAR HOOK-ASSOCIATED PROTEIN 1"/>
    <property type="match status" value="1"/>
</dbReference>
<keyword evidence="9" id="KW-0282">Flagellum</keyword>
<dbReference type="PRINTS" id="PR01005">
    <property type="entry name" value="FLGHOOKAP1"/>
</dbReference>
<dbReference type="SUPFAM" id="SSF64518">
    <property type="entry name" value="Phase 1 flagellin"/>
    <property type="match status" value="1"/>
</dbReference>
<evidence type="ECO:0000256" key="4">
    <source>
        <dbReference type="ARBA" id="ARBA00022525"/>
    </source>
</evidence>
<comment type="subcellular location">
    <subcellularLocation>
        <location evidence="1">Bacterial flagellum</location>
    </subcellularLocation>
    <subcellularLocation>
        <location evidence="2">Secreted</location>
    </subcellularLocation>
</comment>
<dbReference type="InterPro" id="IPR019776">
    <property type="entry name" value="Flagellar_basal_body_rod_CS"/>
</dbReference>
<proteinExistence type="inferred from homology"/>
<keyword evidence="4" id="KW-0964">Secreted</keyword>
<dbReference type="EMBL" id="UOGK01000209">
    <property type="protein sequence ID" value="VAX39211.1"/>
    <property type="molecule type" value="Genomic_DNA"/>
</dbReference>
<dbReference type="Pfam" id="PF06429">
    <property type="entry name" value="Flg_bbr_C"/>
    <property type="match status" value="1"/>
</dbReference>
<evidence type="ECO:0000313" key="9">
    <source>
        <dbReference type="EMBL" id="VAX39211.1"/>
    </source>
</evidence>
<feature type="domain" description="Flagellar hook-associated protein FlgK helical" evidence="8">
    <location>
        <begin position="92"/>
        <end position="308"/>
    </location>
</feature>
<evidence type="ECO:0000256" key="3">
    <source>
        <dbReference type="ARBA" id="ARBA00009677"/>
    </source>
</evidence>
<evidence type="ECO:0000256" key="2">
    <source>
        <dbReference type="ARBA" id="ARBA00004613"/>
    </source>
</evidence>
<protein>
    <submittedName>
        <fullName evidence="9">Flagellar hook-associated protein FlgK</fullName>
    </submittedName>
</protein>
<dbReference type="GO" id="GO:0005576">
    <property type="term" value="C:extracellular region"/>
    <property type="evidence" value="ECO:0007669"/>
    <property type="project" value="UniProtKB-SubCell"/>
</dbReference>
<dbReference type="InterPro" id="IPR002371">
    <property type="entry name" value="FlgK"/>
</dbReference>
<dbReference type="NCBIfam" id="TIGR02492">
    <property type="entry name" value="flgK_ends"/>
    <property type="match status" value="1"/>
</dbReference>
<dbReference type="InterPro" id="IPR010930">
    <property type="entry name" value="Flg_bb/hook_C_dom"/>
</dbReference>
<evidence type="ECO:0000256" key="1">
    <source>
        <dbReference type="ARBA" id="ARBA00004365"/>
    </source>
</evidence>
<reference evidence="9" key="1">
    <citation type="submission" date="2018-06" db="EMBL/GenBank/DDBJ databases">
        <authorList>
            <person name="Zhirakovskaya E."/>
        </authorList>
    </citation>
    <scope>NUCLEOTIDE SEQUENCE</scope>
</reference>
<evidence type="ECO:0000259" key="7">
    <source>
        <dbReference type="Pfam" id="PF06429"/>
    </source>
</evidence>
<dbReference type="AlphaFoldDB" id="A0A3B1DJX1"/>
<dbReference type="Pfam" id="PF00460">
    <property type="entry name" value="Flg_bb_rod"/>
    <property type="match status" value="1"/>
</dbReference>
<gene>
    <name evidence="9" type="ORF">MNBD_PLANCTO03-804</name>
</gene>
<evidence type="ECO:0000259" key="8">
    <source>
        <dbReference type="Pfam" id="PF22638"/>
    </source>
</evidence>
<dbReference type="InterPro" id="IPR001444">
    <property type="entry name" value="Flag_bb_rod_N"/>
</dbReference>
<dbReference type="PANTHER" id="PTHR30033">
    <property type="entry name" value="FLAGELLAR HOOK-ASSOCIATED PROTEIN 1"/>
    <property type="match status" value="1"/>
</dbReference>
<dbReference type="PROSITE" id="PS00588">
    <property type="entry name" value="FLAGELLA_BB_ROD"/>
    <property type="match status" value="1"/>
</dbReference>
<dbReference type="GO" id="GO:0009424">
    <property type="term" value="C:bacterial-type flagellum hook"/>
    <property type="evidence" value="ECO:0007669"/>
    <property type="project" value="InterPro"/>
</dbReference>
<accession>A0A3B1DJX1</accession>
<evidence type="ECO:0000256" key="5">
    <source>
        <dbReference type="ARBA" id="ARBA00023143"/>
    </source>
</evidence>
<name>A0A3B1DJX1_9ZZZZ</name>
<sequence length="575" mass="60320">MSLTAAMLIGRSGLSAAQTGVQVAANNIANASTPGYSRQVLTLEPTRGSSFGGSGAGVSVTDIRRQVSAALQGRLWTSQSEQAAAGAQLDSLSTLEASLQELTGNDLSSELAGFFGAWSEAANLEQSNSVVVQQGQRLADFVGRIRRDVLLVREQIQSQMGGLVTRANELLEQIAEINTSIARTERGKPNANELRDQRDMLVTSLSEIVDTTIVEQPDGQFDVHVAGTPIVLGGRNLGIDVRQDSDGSQLTSVVMLKTNGQPLNVTGGIVGGLLASRDIGIGETLETLDTIAAQLAFEVNKLHSTGISDPGMTSMTGLLGIPTADRTIAMNSSLNATFAGLPYSAENGGFFVNVKNQASGLTQSVRIDVDLDGLTNTGEVGFDDDTSAEDIRAALSGVDNLTATFAADGKLRITADEGYEVSFSDDTSGALAVLGVNAFYEGTTAADLAVRSDLLDDPTQLATGRMIDDTVVANGTALAIAGLQDAGLEALNGETLLELWGNQVQTIAVNTEYASDRLESTGIVRQSLEAQRAGASGVSIDEESINLINYQRQYEGSARIISVARDLLDTLLRMV</sequence>
<feature type="domain" description="Flagellar basal body rod protein N-terminal" evidence="6">
    <location>
        <begin position="7"/>
        <end position="36"/>
    </location>
</feature>
<comment type="similarity">
    <text evidence="3">Belongs to the flagella basal body rod proteins family.</text>
</comment>
<keyword evidence="9" id="KW-0966">Cell projection</keyword>
<feature type="domain" description="Flagellar basal-body/hook protein C-terminal" evidence="7">
    <location>
        <begin position="535"/>
        <end position="574"/>
    </location>
</feature>